<evidence type="ECO:0000313" key="4">
    <source>
        <dbReference type="EMBL" id="KAK3208879.1"/>
    </source>
</evidence>
<dbReference type="AlphaFoldDB" id="A0AAN6RI39"/>
<dbReference type="InterPro" id="IPR040025">
    <property type="entry name" value="Znf622/Rei1/Reh1"/>
</dbReference>
<dbReference type="Proteomes" id="UP001280581">
    <property type="component" value="Unassembled WGS sequence"/>
</dbReference>
<dbReference type="GO" id="GO:0030687">
    <property type="term" value="C:preribosome, large subunit precursor"/>
    <property type="evidence" value="ECO:0007669"/>
    <property type="project" value="TreeGrafter"/>
</dbReference>
<evidence type="ECO:0000313" key="5">
    <source>
        <dbReference type="Proteomes" id="UP001280581"/>
    </source>
</evidence>
<feature type="compositionally biased region" description="Basic residues" evidence="2">
    <location>
        <begin position="231"/>
        <end position="240"/>
    </location>
</feature>
<accession>A0AAN6RI39</accession>
<keyword evidence="5" id="KW-1185">Reference proteome</keyword>
<feature type="compositionally biased region" description="Basic and acidic residues" evidence="2">
    <location>
        <begin position="55"/>
        <end position="84"/>
    </location>
</feature>
<dbReference type="InterPro" id="IPR036236">
    <property type="entry name" value="Znf_C2H2_sf"/>
</dbReference>
<keyword evidence="1" id="KW-0862">Zinc</keyword>
<feature type="compositionally biased region" description="Basic and acidic residues" evidence="2">
    <location>
        <begin position="247"/>
        <end position="265"/>
    </location>
</feature>
<dbReference type="InterPro" id="IPR041661">
    <property type="entry name" value="ZN622/Rei1/Reh1_Znf-C2H2"/>
</dbReference>
<proteinExistence type="predicted"/>
<dbReference type="PROSITE" id="PS50157">
    <property type="entry name" value="ZINC_FINGER_C2H2_2"/>
    <property type="match status" value="1"/>
</dbReference>
<name>A0AAN6RI39_9PLEO</name>
<feature type="region of interest" description="Disordered" evidence="2">
    <location>
        <begin position="46"/>
        <end position="84"/>
    </location>
</feature>
<dbReference type="GO" id="GO:0042273">
    <property type="term" value="P:ribosomal large subunit biogenesis"/>
    <property type="evidence" value="ECO:0007669"/>
    <property type="project" value="TreeGrafter"/>
</dbReference>
<dbReference type="GO" id="GO:0008270">
    <property type="term" value="F:zinc ion binding"/>
    <property type="evidence" value="ECO:0007669"/>
    <property type="project" value="UniProtKB-KW"/>
</dbReference>
<evidence type="ECO:0000256" key="2">
    <source>
        <dbReference type="SAM" id="MobiDB-lite"/>
    </source>
</evidence>
<dbReference type="PROSITE" id="PS00028">
    <property type="entry name" value="ZINC_FINGER_C2H2_1"/>
    <property type="match status" value="1"/>
</dbReference>
<evidence type="ECO:0000259" key="3">
    <source>
        <dbReference type="PROSITE" id="PS50157"/>
    </source>
</evidence>
<dbReference type="SMART" id="SM00355">
    <property type="entry name" value="ZnF_C2H2"/>
    <property type="match status" value="3"/>
</dbReference>
<dbReference type="PANTHER" id="PTHR13182:SF8">
    <property type="entry name" value="CYTOPLASMIC 60S SUBUNIT BIOGENESIS FACTOR ZNF622"/>
    <property type="match status" value="1"/>
</dbReference>
<comment type="caution">
    <text evidence="4">The sequence shown here is derived from an EMBL/GenBank/DDBJ whole genome shotgun (WGS) entry which is preliminary data.</text>
</comment>
<evidence type="ECO:0000256" key="1">
    <source>
        <dbReference type="PROSITE-ProRule" id="PRU00042"/>
    </source>
</evidence>
<gene>
    <name evidence="4" type="ORF">GRF29_69g26748</name>
</gene>
<keyword evidence="1" id="KW-0479">Metal-binding</keyword>
<protein>
    <recommendedName>
        <fullName evidence="3">C2H2-type domain-containing protein</fullName>
    </recommendedName>
</protein>
<dbReference type="EMBL" id="WVTA01000006">
    <property type="protein sequence ID" value="KAK3208879.1"/>
    <property type="molecule type" value="Genomic_DNA"/>
</dbReference>
<dbReference type="InterPro" id="IPR013087">
    <property type="entry name" value="Znf_C2H2_type"/>
</dbReference>
<feature type="domain" description="C2H2-type" evidence="3">
    <location>
        <begin position="8"/>
        <end position="37"/>
    </location>
</feature>
<dbReference type="Pfam" id="PF12756">
    <property type="entry name" value="zf-C2H2_2"/>
    <property type="match status" value="1"/>
</dbReference>
<feature type="region of interest" description="Disordered" evidence="2">
    <location>
        <begin position="219"/>
        <end position="281"/>
    </location>
</feature>
<dbReference type="SUPFAM" id="SSF57667">
    <property type="entry name" value="beta-beta-alpha zinc fingers"/>
    <property type="match status" value="1"/>
</dbReference>
<dbReference type="PANTHER" id="PTHR13182">
    <property type="entry name" value="ZINC FINGER PROTEIN 622"/>
    <property type="match status" value="1"/>
</dbReference>
<keyword evidence="1" id="KW-0863">Zinc-finger</keyword>
<organism evidence="4 5">
    <name type="scientific">Pseudopithomyces chartarum</name>
    <dbReference type="NCBI Taxonomy" id="1892770"/>
    <lineage>
        <taxon>Eukaryota</taxon>
        <taxon>Fungi</taxon>
        <taxon>Dikarya</taxon>
        <taxon>Ascomycota</taxon>
        <taxon>Pezizomycotina</taxon>
        <taxon>Dothideomycetes</taxon>
        <taxon>Pleosporomycetidae</taxon>
        <taxon>Pleosporales</taxon>
        <taxon>Massarineae</taxon>
        <taxon>Didymosphaeriaceae</taxon>
        <taxon>Pseudopithomyces</taxon>
    </lineage>
</organism>
<reference evidence="4 5" key="1">
    <citation type="submission" date="2021-02" db="EMBL/GenBank/DDBJ databases">
        <title>Genome assembly of Pseudopithomyces chartarum.</title>
        <authorList>
            <person name="Jauregui R."/>
            <person name="Singh J."/>
            <person name="Voisey C."/>
        </authorList>
    </citation>
    <scope>NUCLEOTIDE SEQUENCE [LARGE SCALE GENOMIC DNA]</scope>
    <source>
        <strain evidence="4 5">AGR01</strain>
    </source>
</reference>
<sequence>MASETQLYTCNTCSSTFISSELQRIHMRAPWHVGNVKRRMNQMPTLTQEQFDAQRQPEKRSDREKSREADARASVKPRSEKMNEVDKRISPSECLFCNTDSLDVGDNIEHMHSVHGLYIPEPEQLSDIETFLGYLAFVICEYNECLFCGVEKNSLEAVRTHMKDKGHCMINLDNESELLDFWNVSDDEDSDKENDAENASTKYTGYYISATELRLPSGSIITSRPDTAQRAKPKITRSRVKASQMRIKKDEMKAVTDGSEKDNPKAPDNNRSMRMQPGTDRRVAVRGELGLVGLPEQQKHILMATEVKIKKREHIAKSAQRWAAEKVANKQKFFKADVPGRKNG</sequence>